<dbReference type="EMBL" id="CDPU01000029">
    <property type="protein sequence ID" value="CEO52620.1"/>
    <property type="molecule type" value="Genomic_DNA"/>
</dbReference>
<proteinExistence type="predicted"/>
<gene>
    <name evidence="1" type="ORF">BN869_000008678_1</name>
</gene>
<reference evidence="1" key="1">
    <citation type="submission" date="2015-01" db="EMBL/GenBank/DDBJ databases">
        <authorList>
            <person name="Durling Mikael"/>
        </authorList>
    </citation>
    <scope>NUCLEOTIDE SEQUENCE</scope>
</reference>
<dbReference type="AlphaFoldDB" id="A0A0B7KCH0"/>
<sequence>MSQGQARNILLPHTHQLAKVLSPPTYRDPEQLLTVSKVQFTPDWEGTVADHGTWRVALGRIGHEHVWR</sequence>
<organism evidence="1">
    <name type="scientific">Bionectria ochroleuca</name>
    <name type="common">Gliocladium roseum</name>
    <dbReference type="NCBI Taxonomy" id="29856"/>
    <lineage>
        <taxon>Eukaryota</taxon>
        <taxon>Fungi</taxon>
        <taxon>Dikarya</taxon>
        <taxon>Ascomycota</taxon>
        <taxon>Pezizomycotina</taxon>
        <taxon>Sordariomycetes</taxon>
        <taxon>Hypocreomycetidae</taxon>
        <taxon>Hypocreales</taxon>
        <taxon>Bionectriaceae</taxon>
        <taxon>Clonostachys</taxon>
    </lineage>
</organism>
<accession>A0A0B7KCH0</accession>
<protein>
    <submittedName>
        <fullName evidence="1">Uncharacterized protein</fullName>
    </submittedName>
</protein>
<evidence type="ECO:0000313" key="1">
    <source>
        <dbReference type="EMBL" id="CEO52620.1"/>
    </source>
</evidence>
<name>A0A0B7KCH0_BIOOC</name>